<dbReference type="InterPro" id="IPR013861">
    <property type="entry name" value="TMEM115/Pdh1/Rbl19"/>
</dbReference>
<protein>
    <submittedName>
        <fullName evidence="6">Uncharacterized protein</fullName>
    </submittedName>
</protein>
<evidence type="ECO:0000256" key="4">
    <source>
        <dbReference type="ARBA" id="ARBA00023136"/>
    </source>
</evidence>
<evidence type="ECO:0000256" key="5">
    <source>
        <dbReference type="SAM" id="MobiDB-lite"/>
    </source>
</evidence>
<evidence type="ECO:0000256" key="3">
    <source>
        <dbReference type="ARBA" id="ARBA00022989"/>
    </source>
</evidence>
<comment type="subcellular location">
    <subcellularLocation>
        <location evidence="1">Membrane</location>
        <topology evidence="1">Multi-pass membrane protein</topology>
    </subcellularLocation>
</comment>
<dbReference type="Proteomes" id="UP000275267">
    <property type="component" value="Unassembled WGS sequence"/>
</dbReference>
<keyword evidence="2" id="KW-0812">Transmembrane</keyword>
<reference evidence="7" key="1">
    <citation type="journal article" date="2019" name="Nat. Commun.">
        <title>The genome of broomcorn millet.</title>
        <authorList>
            <person name="Zou C."/>
            <person name="Miki D."/>
            <person name="Li D."/>
            <person name="Tang Q."/>
            <person name="Xiao L."/>
            <person name="Rajput S."/>
            <person name="Deng P."/>
            <person name="Jia W."/>
            <person name="Huang R."/>
            <person name="Zhang M."/>
            <person name="Sun Y."/>
            <person name="Hu J."/>
            <person name="Fu X."/>
            <person name="Schnable P.S."/>
            <person name="Li F."/>
            <person name="Zhang H."/>
            <person name="Feng B."/>
            <person name="Zhu X."/>
            <person name="Liu R."/>
            <person name="Schnable J.C."/>
            <person name="Zhu J.-K."/>
            <person name="Zhang H."/>
        </authorList>
    </citation>
    <scope>NUCLEOTIDE SEQUENCE [LARGE SCALE GENOMIC DNA]</scope>
</reference>
<comment type="caution">
    <text evidence="6">The sequence shown here is derived from an EMBL/GenBank/DDBJ whole genome shotgun (WGS) entry which is preliminary data.</text>
</comment>
<dbReference type="GO" id="GO:0016020">
    <property type="term" value="C:membrane"/>
    <property type="evidence" value="ECO:0007669"/>
    <property type="project" value="UniProtKB-SubCell"/>
</dbReference>
<keyword evidence="3" id="KW-1133">Transmembrane helix</keyword>
<dbReference type="GO" id="GO:0006890">
    <property type="term" value="P:retrograde vesicle-mediated transport, Golgi to endoplasmic reticulum"/>
    <property type="evidence" value="ECO:0007669"/>
    <property type="project" value="InterPro"/>
</dbReference>
<evidence type="ECO:0000256" key="2">
    <source>
        <dbReference type="ARBA" id="ARBA00022692"/>
    </source>
</evidence>
<dbReference type="STRING" id="4540.A0A3L6SFB1"/>
<feature type="region of interest" description="Disordered" evidence="5">
    <location>
        <begin position="64"/>
        <end position="90"/>
    </location>
</feature>
<name>A0A3L6SFB1_PANMI</name>
<evidence type="ECO:0000256" key="1">
    <source>
        <dbReference type="ARBA" id="ARBA00004141"/>
    </source>
</evidence>
<dbReference type="OrthoDB" id="10419946at2759"/>
<dbReference type="PANTHER" id="PTHR13377:SF14">
    <property type="entry name" value="RHOMBOID-LIKE PROTEIN 19"/>
    <property type="match status" value="1"/>
</dbReference>
<sequence>MCRPILDPIASIFHKLFCGRSARSEGTGQALDGSQFPGSGSIEANRRRERGERALEQRLAEKLAAVGSAEGKTPPSPPTQQLEDDASDEV</sequence>
<dbReference type="PANTHER" id="PTHR13377">
    <property type="entry name" value="PLACENTAL PROTEIN 6"/>
    <property type="match status" value="1"/>
</dbReference>
<gene>
    <name evidence="6" type="ORF">C2845_PM02G25630</name>
</gene>
<organism evidence="6 7">
    <name type="scientific">Panicum miliaceum</name>
    <name type="common">Proso millet</name>
    <name type="synonym">Broomcorn millet</name>
    <dbReference type="NCBI Taxonomy" id="4540"/>
    <lineage>
        <taxon>Eukaryota</taxon>
        <taxon>Viridiplantae</taxon>
        <taxon>Streptophyta</taxon>
        <taxon>Embryophyta</taxon>
        <taxon>Tracheophyta</taxon>
        <taxon>Spermatophyta</taxon>
        <taxon>Magnoliopsida</taxon>
        <taxon>Liliopsida</taxon>
        <taxon>Poales</taxon>
        <taxon>Poaceae</taxon>
        <taxon>PACMAD clade</taxon>
        <taxon>Panicoideae</taxon>
        <taxon>Panicodae</taxon>
        <taxon>Paniceae</taxon>
        <taxon>Panicinae</taxon>
        <taxon>Panicum</taxon>
        <taxon>Panicum sect. Panicum</taxon>
    </lineage>
</organism>
<dbReference type="GO" id="GO:0005794">
    <property type="term" value="C:Golgi apparatus"/>
    <property type="evidence" value="ECO:0007669"/>
    <property type="project" value="TreeGrafter"/>
</dbReference>
<feature type="region of interest" description="Disordered" evidence="5">
    <location>
        <begin position="24"/>
        <end position="51"/>
    </location>
</feature>
<dbReference type="AlphaFoldDB" id="A0A3L6SFB1"/>
<evidence type="ECO:0000313" key="7">
    <source>
        <dbReference type="Proteomes" id="UP000275267"/>
    </source>
</evidence>
<keyword evidence="7" id="KW-1185">Reference proteome</keyword>
<keyword evidence="4" id="KW-0472">Membrane</keyword>
<dbReference type="EMBL" id="PQIB02000005">
    <property type="protein sequence ID" value="RLN19701.1"/>
    <property type="molecule type" value="Genomic_DNA"/>
</dbReference>
<evidence type="ECO:0000313" key="6">
    <source>
        <dbReference type="EMBL" id="RLN19701.1"/>
    </source>
</evidence>
<proteinExistence type="predicted"/>
<accession>A0A3L6SFB1</accession>